<gene>
    <name evidence="1" type="ORF">DSLASN_09940</name>
</gene>
<organism evidence="1 2">
    <name type="scientific">Desulfoluna limicola</name>
    <dbReference type="NCBI Taxonomy" id="2810562"/>
    <lineage>
        <taxon>Bacteria</taxon>
        <taxon>Pseudomonadati</taxon>
        <taxon>Thermodesulfobacteriota</taxon>
        <taxon>Desulfobacteria</taxon>
        <taxon>Desulfobacterales</taxon>
        <taxon>Desulfolunaceae</taxon>
        <taxon>Desulfoluna</taxon>
    </lineage>
</organism>
<protein>
    <submittedName>
        <fullName evidence="1">Uncharacterized protein</fullName>
    </submittedName>
</protein>
<name>A0ABN6F239_9BACT</name>
<keyword evidence="2" id="KW-1185">Reference proteome</keyword>
<accession>A0ABN6F239</accession>
<evidence type="ECO:0000313" key="2">
    <source>
        <dbReference type="Proteomes" id="UP001320148"/>
    </source>
</evidence>
<dbReference type="EMBL" id="AP024488">
    <property type="protein sequence ID" value="BCS95362.1"/>
    <property type="molecule type" value="Genomic_DNA"/>
</dbReference>
<evidence type="ECO:0000313" key="1">
    <source>
        <dbReference type="EMBL" id="BCS95362.1"/>
    </source>
</evidence>
<proteinExistence type="predicted"/>
<dbReference type="Proteomes" id="UP001320148">
    <property type="component" value="Chromosome"/>
</dbReference>
<sequence length="53" mass="5561">MTNPDPAIPINAVSTMLPLSLRYANTDEKTTIQNDQVVAKIAASANGALSMAM</sequence>
<reference evidence="1 2" key="1">
    <citation type="submission" date="2021-02" db="EMBL/GenBank/DDBJ databases">
        <title>Complete genome of Desulfoluna sp. strain ASN36.</title>
        <authorList>
            <person name="Takahashi A."/>
            <person name="Kojima H."/>
            <person name="Fukui M."/>
        </authorList>
    </citation>
    <scope>NUCLEOTIDE SEQUENCE [LARGE SCALE GENOMIC DNA]</scope>
    <source>
        <strain evidence="1 2">ASN36</strain>
    </source>
</reference>